<dbReference type="Proteomes" id="UP001216253">
    <property type="component" value="Unassembled WGS sequence"/>
</dbReference>
<gene>
    <name evidence="1" type="ORF">PYV00_19570</name>
</gene>
<evidence type="ECO:0000313" key="1">
    <source>
        <dbReference type="EMBL" id="MDE8653894.1"/>
    </source>
</evidence>
<comment type="caution">
    <text evidence="1">The sequence shown here is derived from an EMBL/GenBank/DDBJ whole genome shotgun (WGS) entry which is preliminary data.</text>
</comment>
<keyword evidence="2" id="KW-1185">Reference proteome</keyword>
<evidence type="ECO:0000313" key="2">
    <source>
        <dbReference type="Proteomes" id="UP001216253"/>
    </source>
</evidence>
<organism evidence="1 2">
    <name type="scientific">Novosphingobium album</name>
    <name type="common">ex Liu et al. 2023</name>
    <dbReference type="NCBI Taxonomy" id="3031130"/>
    <lineage>
        <taxon>Bacteria</taxon>
        <taxon>Pseudomonadati</taxon>
        <taxon>Pseudomonadota</taxon>
        <taxon>Alphaproteobacteria</taxon>
        <taxon>Sphingomonadales</taxon>
        <taxon>Sphingomonadaceae</taxon>
        <taxon>Novosphingobium</taxon>
    </lineage>
</organism>
<accession>A0ABT5WVM0</accession>
<sequence>MCVASIHDKQLQYGAILTDAKALMEDLTRRGNTLPAPFSDYNLSSVAELRFVDSTSEICLQAADLLAGCAMRFARDAIGRRRKLSPALRDAFFALLGLTDEFQGRGINLVFTYAALERMGVPVFRLPAWLDLDND</sequence>
<reference evidence="1 2" key="1">
    <citation type="submission" date="2023-03" db="EMBL/GenBank/DDBJ databases">
        <title>NovoSphingobium album sp. nov. isolated from polycyclic aromatic hydrocarbons- and heavy-metal polluted soil.</title>
        <authorList>
            <person name="Liu Z."/>
            <person name="Wang K."/>
        </authorList>
    </citation>
    <scope>NUCLEOTIDE SEQUENCE [LARGE SCALE GENOMIC DNA]</scope>
    <source>
        <strain evidence="1 2">H3SJ31-1</strain>
    </source>
</reference>
<proteinExistence type="predicted"/>
<protein>
    <submittedName>
        <fullName evidence="1">DUF3800 domain-containing protein</fullName>
    </submittedName>
</protein>
<name>A0ABT5WVM0_9SPHN</name>
<dbReference type="Pfam" id="PF12686">
    <property type="entry name" value="DUF3800"/>
    <property type="match status" value="1"/>
</dbReference>
<dbReference type="RefSeq" id="WP_275230015.1">
    <property type="nucleotide sequence ID" value="NZ_JARESE010000068.1"/>
</dbReference>
<dbReference type="EMBL" id="JARESE010000068">
    <property type="protein sequence ID" value="MDE8653894.1"/>
    <property type="molecule type" value="Genomic_DNA"/>
</dbReference>
<dbReference type="InterPro" id="IPR024524">
    <property type="entry name" value="DUF3800"/>
</dbReference>